<accession>A0A8B4BSS2</accession>
<sequence>MTDNNQKLKKKQKLRNNEYYNMQAALDTLYAQSKNGYKFRELYDLIIDERNIKLAFRNIKKNRGSKTSGTNGKTILDIGEKDPSSLIKYVRARMSNFKPHPVRRIEIPKLDGTMRPLGIPTIEDRLIQQCVKQVLEPICEAKFHPHSYGFRPNRSAHHALSRAVTLVNKNKLHYAVDIDIKGFFDNVNHGKLLKQIWSLGIQDKKVINILSKMLKAEIKGVGIPGKGTPQGGILSPLLSNIVLNELDWWISSQWETFKTKKNYNRERMIGKRLVLDQSAKYRALRKTGLKEMFIVRYADDFKIFCRNHKDAFAIFEAVKKWLKERLGLETSPEKSGVINLRKKHSTFLGFKMKAIPKKDKFVAKTNMSDKAKKKAIAKLRGQIKKVENSPREVSKLNATIVGIQNYYRYATHITVDLSKIGFSVRKILYNRTKAILSQKGTKSNTFKKLYPKFNGKVIFIHGVNVFPIDHIRTKYPTNFSQDICPYTDLGRQKIHDQLKGCNQAIIHHLMYNPLPDQSMEYNDNRISLYVGQLGQCAVTNVPLELGDMEVHHKIPRNQGGSDEYRNLIFIRKDVHKLIHSTEKVTIQKYLQKLNLDENALDKINKLRVLVGNDKIVGIITR</sequence>
<name>A0A8B4BSS2_HEYCO</name>
<dbReference type="InterPro" id="IPR030931">
    <property type="entry name" value="Group_II_RT_mat"/>
</dbReference>
<dbReference type="AlphaFoldDB" id="A0A8B4BSS2"/>
<evidence type="ECO:0000259" key="1">
    <source>
        <dbReference type="PROSITE" id="PS50878"/>
    </source>
</evidence>
<dbReference type="PROSITE" id="PS50878">
    <property type="entry name" value="RT_POL"/>
    <property type="match status" value="1"/>
</dbReference>
<evidence type="ECO:0000313" key="2">
    <source>
        <dbReference type="EMBL" id="SHF05196.1"/>
    </source>
</evidence>
<dbReference type="GO" id="GO:0003964">
    <property type="term" value="F:RNA-directed DNA polymerase activity"/>
    <property type="evidence" value="ECO:0007669"/>
    <property type="project" value="UniProtKB-KW"/>
</dbReference>
<dbReference type="InterPro" id="IPR051083">
    <property type="entry name" value="GrpII_Intron_Splice-Mob/Def"/>
</dbReference>
<evidence type="ECO:0000313" key="3">
    <source>
        <dbReference type="Proteomes" id="UP000184029"/>
    </source>
</evidence>
<dbReference type="PROSITE" id="PS51450">
    <property type="entry name" value="LRR"/>
    <property type="match status" value="1"/>
</dbReference>
<dbReference type="InterPro" id="IPR003615">
    <property type="entry name" value="HNH_nuc"/>
</dbReference>
<dbReference type="InterPro" id="IPR001611">
    <property type="entry name" value="Leu-rich_rpt"/>
</dbReference>
<dbReference type="GeneID" id="29813931"/>
<keyword evidence="2" id="KW-0695">RNA-directed DNA polymerase</keyword>
<feature type="domain" description="Reverse transcriptase" evidence="1">
    <location>
        <begin position="88"/>
        <end position="352"/>
    </location>
</feature>
<dbReference type="Pfam" id="PF00078">
    <property type="entry name" value="RVT_1"/>
    <property type="match status" value="1"/>
</dbReference>
<dbReference type="EMBL" id="FQUB01000020">
    <property type="protein sequence ID" value="SHF05196.1"/>
    <property type="molecule type" value="Genomic_DNA"/>
</dbReference>
<dbReference type="PANTHER" id="PTHR34047">
    <property type="entry name" value="NUCLEAR INTRON MATURASE 1, MITOCHONDRIAL-RELATED"/>
    <property type="match status" value="1"/>
</dbReference>
<dbReference type="CDD" id="cd00085">
    <property type="entry name" value="HNHc"/>
    <property type="match status" value="1"/>
</dbReference>
<dbReference type="InterPro" id="IPR000477">
    <property type="entry name" value="RT_dom"/>
</dbReference>
<dbReference type="Gene3D" id="1.10.30.50">
    <property type="match status" value="1"/>
</dbReference>
<dbReference type="SUPFAM" id="SSF56672">
    <property type="entry name" value="DNA/RNA polymerases"/>
    <property type="match status" value="1"/>
</dbReference>
<dbReference type="InterPro" id="IPR043502">
    <property type="entry name" value="DNA/RNA_pol_sf"/>
</dbReference>
<gene>
    <name evidence="2" type="ORF">SAMN02745208_01310</name>
</gene>
<dbReference type="SMART" id="SM00507">
    <property type="entry name" value="HNHc"/>
    <property type="match status" value="1"/>
</dbReference>
<dbReference type="NCBIfam" id="TIGR04416">
    <property type="entry name" value="group_II_RT_mat"/>
    <property type="match status" value="1"/>
</dbReference>
<protein>
    <submittedName>
        <fullName evidence="2">Group II intron reverse transcriptase/maturase</fullName>
    </submittedName>
</protein>
<organism evidence="2 3">
    <name type="scientific">Heyndrickxia coagulans DSM 1 = ATCC 7050</name>
    <dbReference type="NCBI Taxonomy" id="1121088"/>
    <lineage>
        <taxon>Bacteria</taxon>
        <taxon>Bacillati</taxon>
        <taxon>Bacillota</taxon>
        <taxon>Bacilli</taxon>
        <taxon>Bacillales</taxon>
        <taxon>Bacillaceae</taxon>
        <taxon>Heyndrickxia</taxon>
    </lineage>
</organism>
<comment type="caution">
    <text evidence="2">The sequence shown here is derived from an EMBL/GenBank/DDBJ whole genome shotgun (WGS) entry which is preliminary data.</text>
</comment>
<proteinExistence type="predicted"/>
<dbReference type="PANTHER" id="PTHR34047:SF8">
    <property type="entry name" value="PROTEIN YKFC"/>
    <property type="match status" value="1"/>
</dbReference>
<keyword evidence="2" id="KW-0548">Nucleotidyltransferase</keyword>
<dbReference type="CDD" id="cd01651">
    <property type="entry name" value="RT_G2_intron"/>
    <property type="match status" value="1"/>
</dbReference>
<dbReference type="Proteomes" id="UP000184029">
    <property type="component" value="Unassembled WGS sequence"/>
</dbReference>
<reference evidence="2 3" key="1">
    <citation type="submission" date="2016-11" db="EMBL/GenBank/DDBJ databases">
        <authorList>
            <person name="Varghese N."/>
            <person name="Submissions S."/>
        </authorList>
    </citation>
    <scope>NUCLEOTIDE SEQUENCE [LARGE SCALE GENOMIC DNA]</scope>
    <source>
        <strain evidence="2 3">DSM 1</strain>
    </source>
</reference>
<dbReference type="RefSeq" id="WP_029142036.1">
    <property type="nucleotide sequence ID" value="NZ_ALAS01000122.1"/>
</dbReference>
<dbReference type="KEGG" id="bcoa:BF29_1846"/>
<keyword evidence="2" id="KW-0808">Transferase</keyword>